<dbReference type="InterPro" id="IPR036291">
    <property type="entry name" value="NAD(P)-bd_dom_sf"/>
</dbReference>
<organism evidence="6 7">
    <name type="scientific">Flavobacterium oncorhynchi</name>
    <dbReference type="NCBI Taxonomy" id="728056"/>
    <lineage>
        <taxon>Bacteria</taxon>
        <taxon>Pseudomonadati</taxon>
        <taxon>Bacteroidota</taxon>
        <taxon>Flavobacteriia</taxon>
        <taxon>Flavobacteriales</taxon>
        <taxon>Flavobacteriaceae</taxon>
        <taxon>Flavobacterium</taxon>
    </lineage>
</organism>
<dbReference type="AlphaFoldDB" id="A0A226HTQ8"/>
<evidence type="ECO:0000256" key="4">
    <source>
        <dbReference type="PIRNR" id="PIRNR000124"/>
    </source>
</evidence>
<keyword evidence="2" id="KW-0560">Oxidoreductase</keyword>
<evidence type="ECO:0000256" key="2">
    <source>
        <dbReference type="ARBA" id="ARBA00023002"/>
    </source>
</evidence>
<dbReference type="GO" id="GO:0016628">
    <property type="term" value="F:oxidoreductase activity, acting on the CH-CH group of donors, NAD or NADP as acceptor"/>
    <property type="evidence" value="ECO:0007669"/>
    <property type="project" value="InterPro"/>
</dbReference>
<keyword evidence="7" id="KW-1185">Reference proteome</keyword>
<reference evidence="6 7" key="1">
    <citation type="submission" date="2016-11" db="EMBL/GenBank/DDBJ databases">
        <title>Whole genomes of Flavobacteriaceae.</title>
        <authorList>
            <person name="Stine C."/>
            <person name="Li C."/>
            <person name="Tadesse D."/>
        </authorList>
    </citation>
    <scope>NUCLEOTIDE SEQUENCE [LARGE SCALE GENOMIC DNA]</scope>
    <source>
        <strain evidence="6 7">CCUG 59446</strain>
    </source>
</reference>
<feature type="domain" description="UDP-glucose/GDP-mannose dehydrogenase C-terminal" evidence="5">
    <location>
        <begin position="334"/>
        <end position="431"/>
    </location>
</feature>
<dbReference type="GO" id="GO:0000271">
    <property type="term" value="P:polysaccharide biosynthetic process"/>
    <property type="evidence" value="ECO:0007669"/>
    <property type="project" value="InterPro"/>
</dbReference>
<dbReference type="SUPFAM" id="SSF52413">
    <property type="entry name" value="UDP-glucose/GDP-mannose dehydrogenase C-terminal domain"/>
    <property type="match status" value="1"/>
</dbReference>
<dbReference type="InterPro" id="IPR001732">
    <property type="entry name" value="UDP-Glc/GDP-Man_DH_N"/>
</dbReference>
<dbReference type="NCBIfam" id="TIGR03026">
    <property type="entry name" value="NDP-sugDHase"/>
    <property type="match status" value="1"/>
</dbReference>
<dbReference type="PIRSF" id="PIRSF000124">
    <property type="entry name" value="UDPglc_GDPman_dh"/>
    <property type="match status" value="1"/>
</dbReference>
<protein>
    <submittedName>
        <fullName evidence="6">UDP-N-acetyl-D-galactosamine dehydrogenase</fullName>
    </submittedName>
</protein>
<dbReference type="PANTHER" id="PTHR43491">
    <property type="entry name" value="UDP-N-ACETYL-D-MANNOSAMINE DEHYDROGENASE"/>
    <property type="match status" value="1"/>
</dbReference>
<dbReference type="InterPro" id="IPR017476">
    <property type="entry name" value="UDP-Glc/GDP-Man"/>
</dbReference>
<dbReference type="Pfam" id="PF00984">
    <property type="entry name" value="UDPG_MGDP_dh"/>
    <property type="match status" value="1"/>
</dbReference>
<evidence type="ECO:0000259" key="5">
    <source>
        <dbReference type="SMART" id="SM00984"/>
    </source>
</evidence>
<dbReference type="InterPro" id="IPR014026">
    <property type="entry name" value="UDP-Glc/GDP-Man_DH_dimer"/>
</dbReference>
<evidence type="ECO:0000313" key="6">
    <source>
        <dbReference type="EMBL" id="OXA97472.1"/>
    </source>
</evidence>
<comment type="similarity">
    <text evidence="1 4">Belongs to the UDP-glucose/GDP-mannose dehydrogenase family.</text>
</comment>
<dbReference type="SUPFAM" id="SSF51735">
    <property type="entry name" value="NAD(P)-binding Rossmann-fold domains"/>
    <property type="match status" value="1"/>
</dbReference>
<dbReference type="Pfam" id="PF03720">
    <property type="entry name" value="UDPG_MGDP_dh_C"/>
    <property type="match status" value="1"/>
</dbReference>
<accession>A0A226HTQ8</accession>
<dbReference type="GO" id="GO:0051287">
    <property type="term" value="F:NAD binding"/>
    <property type="evidence" value="ECO:0007669"/>
    <property type="project" value="InterPro"/>
</dbReference>
<evidence type="ECO:0000313" key="7">
    <source>
        <dbReference type="Proteomes" id="UP000198336"/>
    </source>
</evidence>
<dbReference type="PANTHER" id="PTHR43491:SF2">
    <property type="entry name" value="UDP-N-ACETYL-D-MANNOSAMINE DEHYDROGENASE"/>
    <property type="match status" value="1"/>
</dbReference>
<sequence>MNETYKKGVELEENIKIAVIGLGYVGLPLARLFATKYSVVGFDINKSRVKSLNSGIDSTLEVDVDILKKVLLDAPTDEIGLFCTDALEDISNCNYFIVTVPTPVDKNNRPDLTPLYKSSESVGKVLKKGDIVIYESTVYPGVTEEQCVPVLEKISGLKFNVDFFAGYSPERINPGDKEHTVEKILKVTSGSTPEIGLKVDALYKSVITAGTHLAPTIKVAEAAKVIENSQRDINIAFVNELAKIFNLMNIDTQDVLAAAATKWNFLPFKPGLVGGHCIGVDPYYLAQRAQEFGYHPEIILAGRRLNDSMGEYVASQIVKLMIKKGISVNGASLLMLGITFKENCPDVRNTKIVDVVKALKEYGIVVTIYDPLANVEEVEKEYKLETIDSLPTEKFDAIVLGVAHAAFLELNFSELQKDNSLIYDVKGILGTLADNRL</sequence>
<dbReference type="RefSeq" id="WP_165765133.1">
    <property type="nucleotide sequence ID" value="NZ_MUHA01000025.1"/>
</dbReference>
<dbReference type="EMBL" id="MUHA01000025">
    <property type="protein sequence ID" value="OXA97472.1"/>
    <property type="molecule type" value="Genomic_DNA"/>
</dbReference>
<comment type="caution">
    <text evidence="6">The sequence shown here is derived from an EMBL/GenBank/DDBJ whole genome shotgun (WGS) entry which is preliminary data.</text>
</comment>
<dbReference type="InterPro" id="IPR028359">
    <property type="entry name" value="UDP_ManNAc/GlcNAc_DH"/>
</dbReference>
<evidence type="ECO:0000256" key="1">
    <source>
        <dbReference type="ARBA" id="ARBA00006601"/>
    </source>
</evidence>
<dbReference type="SMART" id="SM00984">
    <property type="entry name" value="UDPG_MGDP_dh_C"/>
    <property type="match status" value="1"/>
</dbReference>
<dbReference type="GO" id="GO:0016616">
    <property type="term" value="F:oxidoreductase activity, acting on the CH-OH group of donors, NAD or NADP as acceptor"/>
    <property type="evidence" value="ECO:0007669"/>
    <property type="project" value="InterPro"/>
</dbReference>
<dbReference type="InterPro" id="IPR036220">
    <property type="entry name" value="UDP-Glc/GDP-Man_DH_C_sf"/>
</dbReference>
<name>A0A226HTQ8_9FLAO</name>
<gene>
    <name evidence="6" type="ORF">B0A75_16045</name>
</gene>
<proteinExistence type="inferred from homology"/>
<keyword evidence="3" id="KW-0520">NAD</keyword>
<dbReference type="InterPro" id="IPR014027">
    <property type="entry name" value="UDP-Glc/GDP-Man_DH_C"/>
</dbReference>
<dbReference type="Gene3D" id="3.40.50.720">
    <property type="entry name" value="NAD(P)-binding Rossmann-like Domain"/>
    <property type="match status" value="2"/>
</dbReference>
<evidence type="ECO:0000256" key="3">
    <source>
        <dbReference type="ARBA" id="ARBA00023027"/>
    </source>
</evidence>
<dbReference type="InterPro" id="IPR008927">
    <property type="entry name" value="6-PGluconate_DH-like_C_sf"/>
</dbReference>
<dbReference type="Proteomes" id="UP000198336">
    <property type="component" value="Unassembled WGS sequence"/>
</dbReference>
<dbReference type="Pfam" id="PF03721">
    <property type="entry name" value="UDPG_MGDP_dh_N"/>
    <property type="match status" value="1"/>
</dbReference>
<dbReference type="PIRSF" id="PIRSF500136">
    <property type="entry name" value="UDP_ManNAc_DH"/>
    <property type="match status" value="1"/>
</dbReference>
<dbReference type="SUPFAM" id="SSF48179">
    <property type="entry name" value="6-phosphogluconate dehydrogenase C-terminal domain-like"/>
    <property type="match status" value="1"/>
</dbReference>